<dbReference type="AlphaFoldDB" id="A0A8R7UTW7"/>
<evidence type="ECO:0000313" key="1">
    <source>
        <dbReference type="EnsemblPlants" id="TuG1812G0600000900.01.T02"/>
    </source>
</evidence>
<sequence length="68" mass="7878">MVQVTALPEYLQAYSIVNRLRVEQVEKNWPTVVAVEGVVRLRPTEAINEDWGYRGVRDGSKHLNLRKE</sequence>
<accession>A0A8R7UTW7</accession>
<proteinExistence type="predicted"/>
<name>A0A8R7UTW7_TRIUA</name>
<dbReference type="Proteomes" id="UP000015106">
    <property type="component" value="Chromosome 6"/>
</dbReference>
<evidence type="ECO:0000313" key="2">
    <source>
        <dbReference type="Proteomes" id="UP000015106"/>
    </source>
</evidence>
<dbReference type="Gramene" id="TuG1812G0600000900.01.T02">
    <property type="protein sequence ID" value="TuG1812G0600000900.01.T02"/>
    <property type="gene ID" value="TuG1812G0600000900.01"/>
</dbReference>
<protein>
    <submittedName>
        <fullName evidence="1">Uncharacterized protein</fullName>
    </submittedName>
</protein>
<reference evidence="1" key="3">
    <citation type="submission" date="2022-06" db="UniProtKB">
        <authorList>
            <consortium name="EnsemblPlants"/>
        </authorList>
    </citation>
    <scope>IDENTIFICATION</scope>
</reference>
<keyword evidence="2" id="KW-1185">Reference proteome</keyword>
<organism evidence="1 2">
    <name type="scientific">Triticum urartu</name>
    <name type="common">Red wild einkorn</name>
    <name type="synonym">Crithodium urartu</name>
    <dbReference type="NCBI Taxonomy" id="4572"/>
    <lineage>
        <taxon>Eukaryota</taxon>
        <taxon>Viridiplantae</taxon>
        <taxon>Streptophyta</taxon>
        <taxon>Embryophyta</taxon>
        <taxon>Tracheophyta</taxon>
        <taxon>Spermatophyta</taxon>
        <taxon>Magnoliopsida</taxon>
        <taxon>Liliopsida</taxon>
        <taxon>Poales</taxon>
        <taxon>Poaceae</taxon>
        <taxon>BOP clade</taxon>
        <taxon>Pooideae</taxon>
        <taxon>Triticodae</taxon>
        <taxon>Triticeae</taxon>
        <taxon>Triticinae</taxon>
        <taxon>Triticum</taxon>
    </lineage>
</organism>
<reference evidence="2" key="1">
    <citation type="journal article" date="2013" name="Nature">
        <title>Draft genome of the wheat A-genome progenitor Triticum urartu.</title>
        <authorList>
            <person name="Ling H.Q."/>
            <person name="Zhao S."/>
            <person name="Liu D."/>
            <person name="Wang J."/>
            <person name="Sun H."/>
            <person name="Zhang C."/>
            <person name="Fan H."/>
            <person name="Li D."/>
            <person name="Dong L."/>
            <person name="Tao Y."/>
            <person name="Gao C."/>
            <person name="Wu H."/>
            <person name="Li Y."/>
            <person name="Cui Y."/>
            <person name="Guo X."/>
            <person name="Zheng S."/>
            <person name="Wang B."/>
            <person name="Yu K."/>
            <person name="Liang Q."/>
            <person name="Yang W."/>
            <person name="Lou X."/>
            <person name="Chen J."/>
            <person name="Feng M."/>
            <person name="Jian J."/>
            <person name="Zhang X."/>
            <person name="Luo G."/>
            <person name="Jiang Y."/>
            <person name="Liu J."/>
            <person name="Wang Z."/>
            <person name="Sha Y."/>
            <person name="Zhang B."/>
            <person name="Wu H."/>
            <person name="Tang D."/>
            <person name="Shen Q."/>
            <person name="Xue P."/>
            <person name="Zou S."/>
            <person name="Wang X."/>
            <person name="Liu X."/>
            <person name="Wang F."/>
            <person name="Yang Y."/>
            <person name="An X."/>
            <person name="Dong Z."/>
            <person name="Zhang K."/>
            <person name="Zhang X."/>
            <person name="Luo M.C."/>
            <person name="Dvorak J."/>
            <person name="Tong Y."/>
            <person name="Wang J."/>
            <person name="Yang H."/>
            <person name="Li Z."/>
            <person name="Wang D."/>
            <person name="Zhang A."/>
            <person name="Wang J."/>
        </authorList>
    </citation>
    <scope>NUCLEOTIDE SEQUENCE</scope>
    <source>
        <strain evidence="2">cv. G1812</strain>
    </source>
</reference>
<reference evidence="1" key="2">
    <citation type="submission" date="2018-03" db="EMBL/GenBank/DDBJ databases">
        <title>The Triticum urartu genome reveals the dynamic nature of wheat genome evolution.</title>
        <authorList>
            <person name="Ling H."/>
            <person name="Ma B."/>
            <person name="Shi X."/>
            <person name="Liu H."/>
            <person name="Dong L."/>
            <person name="Sun H."/>
            <person name="Cao Y."/>
            <person name="Gao Q."/>
            <person name="Zheng S."/>
            <person name="Li Y."/>
            <person name="Yu Y."/>
            <person name="Du H."/>
            <person name="Qi M."/>
            <person name="Li Y."/>
            <person name="Yu H."/>
            <person name="Cui Y."/>
            <person name="Wang N."/>
            <person name="Chen C."/>
            <person name="Wu H."/>
            <person name="Zhao Y."/>
            <person name="Zhang J."/>
            <person name="Li Y."/>
            <person name="Zhou W."/>
            <person name="Zhang B."/>
            <person name="Hu W."/>
            <person name="Eijk M."/>
            <person name="Tang J."/>
            <person name="Witsenboer H."/>
            <person name="Zhao S."/>
            <person name="Li Z."/>
            <person name="Zhang A."/>
            <person name="Wang D."/>
            <person name="Liang C."/>
        </authorList>
    </citation>
    <scope>NUCLEOTIDE SEQUENCE [LARGE SCALE GENOMIC DNA]</scope>
    <source>
        <strain evidence="1">cv. G1812</strain>
    </source>
</reference>
<dbReference type="EnsemblPlants" id="TuG1812G0600000900.01.T02">
    <property type="protein sequence ID" value="TuG1812G0600000900.01.T02"/>
    <property type="gene ID" value="TuG1812G0600000900.01"/>
</dbReference>